<evidence type="ECO:0000259" key="5">
    <source>
        <dbReference type="PROSITE" id="PS51706"/>
    </source>
</evidence>
<keyword evidence="7" id="KW-1185">Reference proteome</keyword>
<dbReference type="EMBL" id="JBBWRZ010000004">
    <property type="protein sequence ID" value="KAK8238069.1"/>
    <property type="molecule type" value="Genomic_DNA"/>
</dbReference>
<reference evidence="6 7" key="1">
    <citation type="submission" date="2024-04" db="EMBL/GenBank/DDBJ databases">
        <title>Phyllosticta paracitricarpa is synonymous to the EU quarantine fungus P. citricarpa based on phylogenomic analyses.</title>
        <authorList>
            <consortium name="Lawrence Berkeley National Laboratory"/>
            <person name="Van Ingen-Buijs V.A."/>
            <person name="Van Westerhoven A.C."/>
            <person name="Haridas S."/>
            <person name="Skiadas P."/>
            <person name="Martin F."/>
            <person name="Groenewald J.Z."/>
            <person name="Crous P.W."/>
            <person name="Seidl M.F."/>
        </authorList>
    </citation>
    <scope>NUCLEOTIDE SEQUENCE [LARGE SCALE GENOMIC DNA]</scope>
    <source>
        <strain evidence="6 7">CBS 123374</strain>
    </source>
</reference>
<organism evidence="6 7">
    <name type="scientific">Phyllosticta capitalensis</name>
    <dbReference type="NCBI Taxonomy" id="121624"/>
    <lineage>
        <taxon>Eukaryota</taxon>
        <taxon>Fungi</taxon>
        <taxon>Dikarya</taxon>
        <taxon>Ascomycota</taxon>
        <taxon>Pezizomycotina</taxon>
        <taxon>Dothideomycetes</taxon>
        <taxon>Dothideomycetes incertae sedis</taxon>
        <taxon>Botryosphaeriales</taxon>
        <taxon>Phyllostictaceae</taxon>
        <taxon>Phyllosticta</taxon>
    </lineage>
</organism>
<dbReference type="PANTHER" id="PTHR46498">
    <property type="entry name" value="GTP-BINDING PROTEIN 8"/>
    <property type="match status" value="1"/>
</dbReference>
<keyword evidence="6" id="KW-0378">Hydrolase</keyword>
<evidence type="ECO:0000256" key="4">
    <source>
        <dbReference type="ARBA" id="ARBA00023134"/>
    </source>
</evidence>
<dbReference type="InterPro" id="IPR052279">
    <property type="entry name" value="EngB_GTPase"/>
</dbReference>
<keyword evidence="1" id="KW-0479">Metal-binding</keyword>
<name>A0ABR1YSV1_9PEZI</name>
<dbReference type="InterPro" id="IPR006073">
    <property type="entry name" value="GTP-bd"/>
</dbReference>
<dbReference type="InterPro" id="IPR030393">
    <property type="entry name" value="G_ENGB_dom"/>
</dbReference>
<accession>A0ABR1YSV1</accession>
<dbReference type="GO" id="GO:0016787">
    <property type="term" value="F:hydrolase activity"/>
    <property type="evidence" value="ECO:0007669"/>
    <property type="project" value="UniProtKB-KW"/>
</dbReference>
<keyword evidence="3" id="KW-0460">Magnesium</keyword>
<evidence type="ECO:0000313" key="6">
    <source>
        <dbReference type="EMBL" id="KAK8238069.1"/>
    </source>
</evidence>
<dbReference type="PROSITE" id="PS51706">
    <property type="entry name" value="G_ENGB"/>
    <property type="match status" value="1"/>
</dbReference>
<dbReference type="Gene3D" id="3.40.50.300">
    <property type="entry name" value="P-loop containing nucleotide triphosphate hydrolases"/>
    <property type="match status" value="1"/>
</dbReference>
<dbReference type="Proteomes" id="UP001492380">
    <property type="component" value="Unassembled WGS sequence"/>
</dbReference>
<evidence type="ECO:0000313" key="7">
    <source>
        <dbReference type="Proteomes" id="UP001492380"/>
    </source>
</evidence>
<gene>
    <name evidence="6" type="ORF">HDK90DRAFT_509740</name>
</gene>
<dbReference type="SUPFAM" id="SSF52540">
    <property type="entry name" value="P-loop containing nucleoside triphosphate hydrolases"/>
    <property type="match status" value="1"/>
</dbReference>
<protein>
    <submittedName>
        <fullName evidence="6">P-loop containing nucleoside triphosphate hydrolase protein</fullName>
    </submittedName>
</protein>
<evidence type="ECO:0000256" key="3">
    <source>
        <dbReference type="ARBA" id="ARBA00022842"/>
    </source>
</evidence>
<evidence type="ECO:0000256" key="1">
    <source>
        <dbReference type="ARBA" id="ARBA00022723"/>
    </source>
</evidence>
<evidence type="ECO:0000256" key="2">
    <source>
        <dbReference type="ARBA" id="ARBA00022741"/>
    </source>
</evidence>
<feature type="domain" description="EngB-type G" evidence="5">
    <location>
        <begin position="70"/>
        <end position="277"/>
    </location>
</feature>
<proteinExistence type="predicted"/>
<keyword evidence="2" id="KW-0547">Nucleotide-binding</keyword>
<dbReference type="CDD" id="cd01876">
    <property type="entry name" value="YihA_EngB"/>
    <property type="match status" value="1"/>
</dbReference>
<sequence length="277" mass="30972">MLEEQDRPEEQVTGLREIGEIFPRPNEPHFYVDGEAPPDDQLKAAGRFFKQHKPKFAFSCAKFLEFPDSSIPEFCFIGRSNVGKSSLLNALFYASSSKPQDKEDLAVTSPRAGRTKTLNVFLAGNIDGGTKNVLRNGKMKPERWISTGRGIAIVDMPGYGFGSDTSQGEEILKYLSKRKQLRRTFVLLSSEHGLTNRDEEIFRILEQAGISYQIVMTKVDKRLNVKPNVAPSKPALKGWTERLRQTRQELVESANPPIRDVLCGRDTCLAHQTGGSA</sequence>
<dbReference type="Pfam" id="PF01926">
    <property type="entry name" value="MMR_HSR1"/>
    <property type="match status" value="1"/>
</dbReference>
<dbReference type="PANTHER" id="PTHR46498:SF1">
    <property type="entry name" value="GTP-BINDING PROTEIN 8"/>
    <property type="match status" value="1"/>
</dbReference>
<keyword evidence="4" id="KW-0342">GTP-binding</keyword>
<dbReference type="InterPro" id="IPR027417">
    <property type="entry name" value="P-loop_NTPase"/>
</dbReference>
<comment type="caution">
    <text evidence="6">The sequence shown here is derived from an EMBL/GenBank/DDBJ whole genome shotgun (WGS) entry which is preliminary data.</text>
</comment>